<dbReference type="SUPFAM" id="SSF54373">
    <property type="entry name" value="FAD-linked reductases, C-terminal domain"/>
    <property type="match status" value="1"/>
</dbReference>
<evidence type="ECO:0000313" key="8">
    <source>
        <dbReference type="EMBL" id="KAF8761437.1"/>
    </source>
</evidence>
<dbReference type="PANTHER" id="PTHR11552">
    <property type="entry name" value="GLUCOSE-METHANOL-CHOLINE GMC OXIDOREDUCTASE"/>
    <property type="match status" value="1"/>
</dbReference>
<dbReference type="AlphaFoldDB" id="A0A8H7IMV0"/>
<dbReference type="Gene3D" id="3.30.560.10">
    <property type="entry name" value="Glucose Oxidase, domain 3"/>
    <property type="match status" value="1"/>
</dbReference>
<evidence type="ECO:0000256" key="3">
    <source>
        <dbReference type="ARBA" id="ARBA00022630"/>
    </source>
</evidence>
<evidence type="ECO:0000256" key="1">
    <source>
        <dbReference type="ARBA" id="ARBA00001974"/>
    </source>
</evidence>
<keyword evidence="6" id="KW-0560">Oxidoreductase</keyword>
<evidence type="ECO:0000259" key="7">
    <source>
        <dbReference type="Pfam" id="PF05199"/>
    </source>
</evidence>
<keyword evidence="5" id="KW-0274">FAD</keyword>
<comment type="cofactor">
    <cofactor evidence="1">
        <name>FAD</name>
        <dbReference type="ChEBI" id="CHEBI:57692"/>
    </cofactor>
</comment>
<name>A0A8H7IMV0_9AGAM</name>
<dbReference type="Proteomes" id="UP000614334">
    <property type="component" value="Unassembled WGS sequence"/>
</dbReference>
<evidence type="ECO:0000256" key="5">
    <source>
        <dbReference type="ARBA" id="ARBA00022827"/>
    </source>
</evidence>
<sequence length="320" mass="35425">MSDRSSELATSSSAETLKLTHRGPEQFWLAEPLSRSPHPRISSQYGPRQKARDVGVWVNANMNLDSLRHSTHRADQVPSPPEPGDSDSFWFLDSATLSVDLWRCTTIKIEFDHSEEDTVVRRVSCCFKSKPLTARARKNVLPAGILLTPQLLELGGVGNGNVLKKHKISLNVDLPLVGEELPGSYFGFDYIQRQLPKLNTINANYPSKQIDQSVLVESIKFANKIAKAESLATTYVTQQNPSADMKSDKDFGKRVKGNNRTLHHSVETVAMAPKSLRGVVNAELKVHASVILMHLAARLHHTAYGIAERAVDVIKSNLGF</sequence>
<dbReference type="InterPro" id="IPR036188">
    <property type="entry name" value="FAD/NAD-bd_sf"/>
</dbReference>
<dbReference type="EMBL" id="JACYCF010000001">
    <property type="protein sequence ID" value="KAF8761437.1"/>
    <property type="molecule type" value="Genomic_DNA"/>
</dbReference>
<evidence type="ECO:0000256" key="6">
    <source>
        <dbReference type="ARBA" id="ARBA00023002"/>
    </source>
</evidence>
<dbReference type="Pfam" id="PF05199">
    <property type="entry name" value="GMC_oxred_C"/>
    <property type="match status" value="1"/>
</dbReference>
<comment type="caution">
    <text evidence="8">The sequence shown here is derived from an EMBL/GenBank/DDBJ whole genome shotgun (WGS) entry which is preliminary data.</text>
</comment>
<evidence type="ECO:0000256" key="2">
    <source>
        <dbReference type="ARBA" id="ARBA00010790"/>
    </source>
</evidence>
<dbReference type="GO" id="GO:0050660">
    <property type="term" value="F:flavin adenine dinucleotide binding"/>
    <property type="evidence" value="ECO:0007669"/>
    <property type="project" value="InterPro"/>
</dbReference>
<organism evidence="8 9">
    <name type="scientific">Rhizoctonia solani</name>
    <dbReference type="NCBI Taxonomy" id="456999"/>
    <lineage>
        <taxon>Eukaryota</taxon>
        <taxon>Fungi</taxon>
        <taxon>Dikarya</taxon>
        <taxon>Basidiomycota</taxon>
        <taxon>Agaricomycotina</taxon>
        <taxon>Agaricomycetes</taxon>
        <taxon>Cantharellales</taxon>
        <taxon>Ceratobasidiaceae</taxon>
        <taxon>Rhizoctonia</taxon>
    </lineage>
</organism>
<dbReference type="InterPro" id="IPR012132">
    <property type="entry name" value="GMC_OxRdtase"/>
</dbReference>
<evidence type="ECO:0000313" key="9">
    <source>
        <dbReference type="Proteomes" id="UP000614334"/>
    </source>
</evidence>
<dbReference type="Gene3D" id="3.50.50.60">
    <property type="entry name" value="FAD/NAD(P)-binding domain"/>
    <property type="match status" value="2"/>
</dbReference>
<feature type="domain" description="Glucose-methanol-choline oxidoreductase C-terminal" evidence="7">
    <location>
        <begin position="200"/>
        <end position="288"/>
    </location>
</feature>
<dbReference type="SUPFAM" id="SSF51905">
    <property type="entry name" value="FAD/NAD(P)-binding domain"/>
    <property type="match status" value="1"/>
</dbReference>
<proteinExistence type="inferred from homology"/>
<keyword evidence="3" id="KW-0285">Flavoprotein</keyword>
<comment type="similarity">
    <text evidence="2">Belongs to the GMC oxidoreductase family.</text>
</comment>
<dbReference type="InterPro" id="IPR007867">
    <property type="entry name" value="GMC_OxRtase_C"/>
</dbReference>
<dbReference type="GO" id="GO:0016614">
    <property type="term" value="F:oxidoreductase activity, acting on CH-OH group of donors"/>
    <property type="evidence" value="ECO:0007669"/>
    <property type="project" value="InterPro"/>
</dbReference>
<accession>A0A8H7IMV0</accession>
<dbReference type="PANTHER" id="PTHR11552:SF201">
    <property type="entry name" value="GLUCOSE-METHANOL-CHOLINE OXIDOREDUCTASE N-TERMINAL DOMAIN-CONTAINING PROTEIN"/>
    <property type="match status" value="1"/>
</dbReference>
<gene>
    <name evidence="8" type="ORF">RHS01_00011</name>
</gene>
<protein>
    <submittedName>
        <fullName evidence="8">GMC oxidoreductase</fullName>
    </submittedName>
</protein>
<evidence type="ECO:0000256" key="4">
    <source>
        <dbReference type="ARBA" id="ARBA00022729"/>
    </source>
</evidence>
<keyword evidence="4" id="KW-0732">Signal</keyword>
<reference evidence="8" key="1">
    <citation type="submission" date="2020-09" db="EMBL/GenBank/DDBJ databases">
        <title>Comparative genome analyses of four rice-infecting Rhizoctonia solani isolates reveal extensive enrichment of homogalacturonan modification genes.</title>
        <authorList>
            <person name="Lee D.-Y."/>
            <person name="Jeon J."/>
            <person name="Kim K.-T."/>
            <person name="Cheong K."/>
            <person name="Song H."/>
            <person name="Choi G."/>
            <person name="Ko J."/>
            <person name="Opiyo S.O."/>
            <person name="Zuo S."/>
            <person name="Madhav S."/>
            <person name="Lee Y.-H."/>
            <person name="Wang G.-L."/>
        </authorList>
    </citation>
    <scope>NUCLEOTIDE SEQUENCE</scope>
    <source>
        <strain evidence="8">AG1-IA B2</strain>
    </source>
</reference>